<evidence type="ECO:0008006" key="4">
    <source>
        <dbReference type="Google" id="ProtNLM"/>
    </source>
</evidence>
<dbReference type="GO" id="GO:0005940">
    <property type="term" value="C:septin ring"/>
    <property type="evidence" value="ECO:0007669"/>
    <property type="project" value="EnsemblFungi"/>
</dbReference>
<feature type="compositionally biased region" description="Polar residues" evidence="1">
    <location>
        <begin position="264"/>
        <end position="275"/>
    </location>
</feature>
<feature type="compositionally biased region" description="Polar residues" evidence="1">
    <location>
        <begin position="349"/>
        <end position="361"/>
    </location>
</feature>
<protein>
    <recommendedName>
        <fullName evidence="4">Protein BNI4</fullName>
    </recommendedName>
</protein>
<gene>
    <name evidence="2" type="ORF">Kpol_1015p5</name>
</gene>
<dbReference type="HOGENOM" id="CLU_312616_0_0_1"/>
<dbReference type="GO" id="GO:0000131">
    <property type="term" value="C:incipient cellular bud site"/>
    <property type="evidence" value="ECO:0007669"/>
    <property type="project" value="EnsemblFungi"/>
</dbReference>
<dbReference type="AlphaFoldDB" id="A7TQN5"/>
<dbReference type="InParanoid" id="A7TQN5"/>
<dbReference type="KEGG" id="vpo:Kpol_1015p5"/>
<sequence>MNGFGEEAQDVWNSSFYSSNSIDTVEHAKNFRNSLILEELPNDINELIRDDDDSIQEISQNDAIVEDENNETMTINMTTSPSLSALAGILNEKSKQADRRMRSSMIVSNSIEEALNEEAEEDENTVNVLSKEPTSIKINSGIQESQQTKEQLAVIGKPVIFNKHILNTQASDSPNLIDIYDSNKKFPLSTYSVSSVTEQPDFLSSPNPAIQNKNQSIIGSMNLMNTGKLIEREKINEVPSSEVEHSEFSQSSMDDKLAKKNVIATSNSRQPQDPEQPNKRQMDQQMKQNQEPKPELQQQKSKPRSISTQSISSERSMRSQGTQSSKRKSIFSFLKRKTSRQDQDVNDGLPTSTTFSVGSTKSRMEPTLLTTKSQSSSSIFSSFRKNKDPKPTQRVILNKKDSSSINTDNSVRLKESNKISQRKPTPLGLERRIIENPVDSHVEGKKEIHTIVTSDEDSVEEGYSSEENDSLEEKEKIYQNNLNTGVSLFPKSLDSHEVESIVSLERNRSIKSNSKKSHTHRRSLSEALSINAQNEGMFISDATSVVLSTPDLTKSPASSILRNGRFSTGDASPNLLNFDDDFSENGMTSGSSQLINPIESNFSLGSIQEHLDSLTIDSDNERIDYESQKEVKLGEPIADDELMSDIMEFANIIDFGENINFDLDLDVENKEPIGNNVVEDIEVVENAEKNQPVITIEDNGEIIDESLKTSTIGKSQLDNYQYSSTVDISDSEDVFENEDFNNITSNGKVNAYLPEAQNNRPISMSFRGLNAPSFNIPSYSAIEGNKSPTISVVTPITDHSNKPRCRLQFSSKIILYETYSEEEYDRHPDLAACNQLTPQLAQMIKIELNELKSEMDVHEDSRCYTHFY</sequence>
<dbReference type="GO" id="GO:0000164">
    <property type="term" value="C:protein phosphatase type 1 complex"/>
    <property type="evidence" value="ECO:0007669"/>
    <property type="project" value="EnsemblFungi"/>
</dbReference>
<feature type="compositionally biased region" description="Low complexity" evidence="1">
    <location>
        <begin position="304"/>
        <end position="314"/>
    </location>
</feature>
<dbReference type="Proteomes" id="UP000000267">
    <property type="component" value="Unassembled WGS sequence"/>
</dbReference>
<dbReference type="EMBL" id="DS480461">
    <property type="protein sequence ID" value="EDO15416.1"/>
    <property type="molecule type" value="Genomic_DNA"/>
</dbReference>
<feature type="compositionally biased region" description="Basic residues" evidence="1">
    <location>
        <begin position="325"/>
        <end position="338"/>
    </location>
</feature>
<dbReference type="eggNOG" id="KOG4339">
    <property type="taxonomic scope" value="Eukaryota"/>
</dbReference>
<dbReference type="GO" id="GO:0000917">
    <property type="term" value="P:division septum assembly"/>
    <property type="evidence" value="ECO:0007669"/>
    <property type="project" value="EnsemblFungi"/>
</dbReference>
<dbReference type="PANTHER" id="PTHR12751">
    <property type="entry name" value="PHOSPHATASE AND ACTIN REGULATOR PHACTR"/>
    <property type="match status" value="1"/>
</dbReference>
<feature type="compositionally biased region" description="Low complexity" evidence="1">
    <location>
        <begin position="373"/>
        <end position="383"/>
    </location>
</feature>
<dbReference type="PhylomeDB" id="A7TQN5"/>
<dbReference type="OrthoDB" id="5563016at2759"/>
<organism evidence="3">
    <name type="scientific">Vanderwaltozyma polyspora (strain ATCC 22028 / DSM 70294 / BCRC 21397 / CBS 2163 / NBRC 10782 / NRRL Y-8283 / UCD 57-17)</name>
    <name type="common">Kluyveromyces polysporus</name>
    <dbReference type="NCBI Taxonomy" id="436907"/>
    <lineage>
        <taxon>Eukaryota</taxon>
        <taxon>Fungi</taxon>
        <taxon>Dikarya</taxon>
        <taxon>Ascomycota</taxon>
        <taxon>Saccharomycotina</taxon>
        <taxon>Saccharomycetes</taxon>
        <taxon>Saccharomycetales</taxon>
        <taxon>Saccharomycetaceae</taxon>
        <taxon>Vanderwaltozyma</taxon>
    </lineage>
</organism>
<dbReference type="GO" id="GO:0006031">
    <property type="term" value="P:chitin biosynthetic process"/>
    <property type="evidence" value="ECO:0007669"/>
    <property type="project" value="EnsemblFungi"/>
</dbReference>
<dbReference type="STRING" id="436907.A7TQN5"/>
<dbReference type="GO" id="GO:0032174">
    <property type="term" value="C:cellular bud neck septin collar"/>
    <property type="evidence" value="ECO:0007669"/>
    <property type="project" value="EnsemblFungi"/>
</dbReference>
<dbReference type="FunCoup" id="A7TQN5">
    <property type="interactions" value="97"/>
</dbReference>
<dbReference type="OMA" id="NYHEDIT"/>
<proteinExistence type="predicted"/>
<dbReference type="PANTHER" id="PTHR12751:SF18">
    <property type="entry name" value="PHOSPHATASE AND ACTIN REGULATOR 1"/>
    <property type="match status" value="1"/>
</dbReference>
<evidence type="ECO:0000313" key="3">
    <source>
        <dbReference type="Proteomes" id="UP000000267"/>
    </source>
</evidence>
<dbReference type="GO" id="GO:0030036">
    <property type="term" value="P:actin cytoskeleton organization"/>
    <property type="evidence" value="ECO:0007669"/>
    <property type="project" value="TreeGrafter"/>
</dbReference>
<evidence type="ECO:0000256" key="1">
    <source>
        <dbReference type="SAM" id="MobiDB-lite"/>
    </source>
</evidence>
<feature type="region of interest" description="Disordered" evidence="1">
    <location>
        <begin position="264"/>
        <end position="396"/>
    </location>
</feature>
<dbReference type="RefSeq" id="XP_001643274.1">
    <property type="nucleotide sequence ID" value="XM_001643224.1"/>
</dbReference>
<name>A7TQN5_VANPO</name>
<feature type="compositionally biased region" description="Polar residues" evidence="1">
    <location>
        <begin position="283"/>
        <end position="300"/>
    </location>
</feature>
<dbReference type="GO" id="GO:0003779">
    <property type="term" value="F:actin binding"/>
    <property type="evidence" value="ECO:0007669"/>
    <property type="project" value="TreeGrafter"/>
</dbReference>
<evidence type="ECO:0000313" key="2">
    <source>
        <dbReference type="EMBL" id="EDO15416.1"/>
    </source>
</evidence>
<keyword evidence="3" id="KW-1185">Reference proteome</keyword>
<reference evidence="2 3" key="1">
    <citation type="journal article" date="2007" name="Proc. Natl. Acad. Sci. U.S.A.">
        <title>Independent sorting-out of thousands of duplicated gene pairs in two yeast species descended from a whole-genome duplication.</title>
        <authorList>
            <person name="Scannell D.R."/>
            <person name="Frank A.C."/>
            <person name="Conant G.C."/>
            <person name="Byrne K.P."/>
            <person name="Woolfit M."/>
            <person name="Wolfe K.H."/>
        </authorList>
    </citation>
    <scope>NUCLEOTIDE SEQUENCE [LARGE SCALE GENOMIC DNA]</scope>
    <source>
        <strain evidence="3">ATCC 22028 / DSM 70294 / BCRC 21397 / CBS 2163 / NBRC 10782 / NRRL Y-8283 / UCD 57-17</strain>
    </source>
</reference>
<accession>A7TQN5</accession>
<dbReference type="GeneID" id="5543498"/>